<evidence type="ECO:0000313" key="1">
    <source>
        <dbReference type="EMBL" id="EDR97727.1"/>
    </source>
</evidence>
<sequence length="50" mass="5815">MHLLFRSYPGQKVILFYEKNSEKAGNNRNSLDLMKPGRYNSLQTVLKKEG</sequence>
<reference evidence="1" key="1">
    <citation type="submission" date="2007-11" db="EMBL/GenBank/DDBJ databases">
        <authorList>
            <person name="Fulton L."/>
            <person name="Clifton S."/>
            <person name="Fulton B."/>
            <person name="Xu J."/>
            <person name="Minx P."/>
            <person name="Pepin K.H."/>
            <person name="Johnson M."/>
            <person name="Thiruvilangam P."/>
            <person name="Bhonagiri V."/>
            <person name="Nash W.E."/>
            <person name="Mardis E.R."/>
            <person name="Wilson R.K."/>
        </authorList>
    </citation>
    <scope>NUCLEOTIDE SEQUENCE [LARGE SCALE GENOMIC DNA]</scope>
    <source>
        <strain evidence="1">DSM 14662</strain>
    </source>
</reference>
<dbReference type="HOGENOM" id="CLU_3113885_0_0_9"/>
<gene>
    <name evidence="1" type="ORF">ANACAC_01349</name>
</gene>
<dbReference type="STRING" id="411490.ANACAC_01349"/>
<keyword evidence="2" id="KW-1185">Reference proteome</keyword>
<organism evidence="1 2">
    <name type="scientific">Anaerostipes caccae (strain DSM 14662 / CCUG 47493 / JCM 13470 / NCIMB 13811 / L1-92)</name>
    <dbReference type="NCBI Taxonomy" id="411490"/>
    <lineage>
        <taxon>Bacteria</taxon>
        <taxon>Bacillati</taxon>
        <taxon>Bacillota</taxon>
        <taxon>Clostridia</taxon>
        <taxon>Lachnospirales</taxon>
        <taxon>Lachnospiraceae</taxon>
        <taxon>Anaerostipes</taxon>
    </lineage>
</organism>
<evidence type="ECO:0000313" key="2">
    <source>
        <dbReference type="Proteomes" id="UP000004935"/>
    </source>
</evidence>
<dbReference type="EMBL" id="ABAX03000012">
    <property type="protein sequence ID" value="EDR97727.1"/>
    <property type="molecule type" value="Genomic_DNA"/>
</dbReference>
<dbReference type="AlphaFoldDB" id="B0MCQ7"/>
<protein>
    <submittedName>
        <fullName evidence="1">Uncharacterized protein</fullName>
    </submittedName>
</protein>
<comment type="caution">
    <text evidence="1">The sequence shown here is derived from an EMBL/GenBank/DDBJ whole genome shotgun (WGS) entry which is preliminary data.</text>
</comment>
<proteinExistence type="predicted"/>
<accession>B0MCQ7</accession>
<dbReference type="Proteomes" id="UP000004935">
    <property type="component" value="Unassembled WGS sequence"/>
</dbReference>
<name>B0MCQ7_ANACD</name>
<reference evidence="1" key="2">
    <citation type="submission" date="2013-11" db="EMBL/GenBank/DDBJ databases">
        <title>Draft genome sequence of Anaerostipes caccae (DSM 14662).</title>
        <authorList>
            <person name="Sudarsanam P."/>
            <person name="Ley R."/>
            <person name="Guruge J."/>
            <person name="Turnbaugh P.J."/>
            <person name="Mahowald M."/>
            <person name="Liep D."/>
            <person name="Gordon J."/>
        </authorList>
    </citation>
    <scope>NUCLEOTIDE SEQUENCE</scope>
    <source>
        <strain evidence="1">DSM 14662</strain>
    </source>
</reference>